<evidence type="ECO:0000256" key="13">
    <source>
        <dbReference type="ARBA" id="ARBA00024209"/>
    </source>
</evidence>
<dbReference type="GO" id="GO:0016567">
    <property type="term" value="P:protein ubiquitination"/>
    <property type="evidence" value="ECO:0007669"/>
    <property type="project" value="UniProtKB-UniPathway"/>
</dbReference>
<dbReference type="GO" id="GO:0061630">
    <property type="term" value="F:ubiquitin protein ligase activity"/>
    <property type="evidence" value="ECO:0007669"/>
    <property type="project" value="UniProtKB-EC"/>
</dbReference>
<dbReference type="OrthoDB" id="9984778at2759"/>
<dbReference type="SMART" id="SM00184">
    <property type="entry name" value="RING"/>
    <property type="match status" value="1"/>
</dbReference>
<evidence type="ECO:0000256" key="2">
    <source>
        <dbReference type="ARBA" id="ARBA00004167"/>
    </source>
</evidence>
<keyword evidence="19" id="KW-1185">Reference proteome</keyword>
<dbReference type="Pfam" id="PF13639">
    <property type="entry name" value="zf-RING_2"/>
    <property type="match status" value="1"/>
</dbReference>
<feature type="transmembrane region" description="Helical" evidence="16">
    <location>
        <begin position="55"/>
        <end position="78"/>
    </location>
</feature>
<sequence length="299" mass="33412">MPLTHRKVGDPGQRRTDQTNRKLYESCDVCYFCPYGCTNYSPPPPPPRTASHRQFSTVMILIICGLGVVFLLFSYLIIARYRSINQRNSRRRNQSHALGNDAGFSENQGPVMDHHVWYIQTVGLPQSLIDAIPVFDYRRGEKMIGGSDHCPVCLSEFQENESLRLLPKCGHAFHVVCIDTWLGSHKNCPVCRSPVLMINNTDASVASSVDMGSDHPGSTQGPEFEANGSRDTGPVQENGGESRILSKKRAFRVLSDLCDRRVLEVDRELDRVRRSVSMDYSSDSVLVQASKIDEGCSDT</sequence>
<comment type="pathway">
    <text evidence="3">Protein modification; protein ubiquitination.</text>
</comment>
<dbReference type="GO" id="GO:0008270">
    <property type="term" value="F:zinc ion binding"/>
    <property type="evidence" value="ECO:0007669"/>
    <property type="project" value="UniProtKB-KW"/>
</dbReference>
<evidence type="ECO:0000256" key="3">
    <source>
        <dbReference type="ARBA" id="ARBA00004906"/>
    </source>
</evidence>
<evidence type="ECO:0000256" key="5">
    <source>
        <dbReference type="ARBA" id="ARBA00022679"/>
    </source>
</evidence>
<evidence type="ECO:0000256" key="7">
    <source>
        <dbReference type="ARBA" id="ARBA00022723"/>
    </source>
</evidence>
<keyword evidence="6 16" id="KW-0812">Transmembrane</keyword>
<comment type="subcellular location">
    <subcellularLocation>
        <location evidence="2">Membrane</location>
        <topology evidence="2">Single-pass membrane protein</topology>
    </subcellularLocation>
</comment>
<evidence type="ECO:0000256" key="4">
    <source>
        <dbReference type="ARBA" id="ARBA00012483"/>
    </source>
</evidence>
<evidence type="ECO:0000313" key="19">
    <source>
        <dbReference type="Proteomes" id="UP000250235"/>
    </source>
</evidence>
<reference evidence="18 19" key="1">
    <citation type="journal article" date="2015" name="Proc. Natl. Acad. Sci. U.S.A.">
        <title>The resurrection genome of Boea hygrometrica: A blueprint for survival of dehydration.</title>
        <authorList>
            <person name="Xiao L."/>
            <person name="Yang G."/>
            <person name="Zhang L."/>
            <person name="Yang X."/>
            <person name="Zhao S."/>
            <person name="Ji Z."/>
            <person name="Zhou Q."/>
            <person name="Hu M."/>
            <person name="Wang Y."/>
            <person name="Chen M."/>
            <person name="Xu Y."/>
            <person name="Jin H."/>
            <person name="Xiao X."/>
            <person name="Hu G."/>
            <person name="Bao F."/>
            <person name="Hu Y."/>
            <person name="Wan P."/>
            <person name="Li L."/>
            <person name="Deng X."/>
            <person name="Kuang T."/>
            <person name="Xiang C."/>
            <person name="Zhu J.K."/>
            <person name="Oliver M.J."/>
            <person name="He Y."/>
        </authorList>
    </citation>
    <scope>NUCLEOTIDE SEQUENCE [LARGE SCALE GENOMIC DNA]</scope>
    <source>
        <strain evidence="19">cv. XS01</strain>
    </source>
</reference>
<dbReference type="UniPathway" id="UPA00143"/>
<organism evidence="18 19">
    <name type="scientific">Dorcoceras hygrometricum</name>
    <dbReference type="NCBI Taxonomy" id="472368"/>
    <lineage>
        <taxon>Eukaryota</taxon>
        <taxon>Viridiplantae</taxon>
        <taxon>Streptophyta</taxon>
        <taxon>Embryophyta</taxon>
        <taxon>Tracheophyta</taxon>
        <taxon>Spermatophyta</taxon>
        <taxon>Magnoliopsida</taxon>
        <taxon>eudicotyledons</taxon>
        <taxon>Gunneridae</taxon>
        <taxon>Pentapetalae</taxon>
        <taxon>asterids</taxon>
        <taxon>lamiids</taxon>
        <taxon>Lamiales</taxon>
        <taxon>Gesneriaceae</taxon>
        <taxon>Didymocarpoideae</taxon>
        <taxon>Trichosporeae</taxon>
        <taxon>Loxocarpinae</taxon>
        <taxon>Dorcoceras</taxon>
    </lineage>
</organism>
<keyword evidence="11 16" id="KW-1133">Transmembrane helix</keyword>
<evidence type="ECO:0000256" key="6">
    <source>
        <dbReference type="ARBA" id="ARBA00022692"/>
    </source>
</evidence>
<dbReference type="InterPro" id="IPR013083">
    <property type="entry name" value="Znf_RING/FYVE/PHD"/>
</dbReference>
<feature type="domain" description="RING-type" evidence="17">
    <location>
        <begin position="150"/>
        <end position="192"/>
    </location>
</feature>
<dbReference type="InterPro" id="IPR001841">
    <property type="entry name" value="Znf_RING"/>
</dbReference>
<dbReference type="EC" id="2.3.2.27" evidence="4"/>
<evidence type="ECO:0000256" key="8">
    <source>
        <dbReference type="ARBA" id="ARBA00022771"/>
    </source>
</evidence>
<evidence type="ECO:0000256" key="11">
    <source>
        <dbReference type="ARBA" id="ARBA00022989"/>
    </source>
</evidence>
<comment type="similarity">
    <text evidence="13">Belongs to the RING-type zinc finger family. ATL subfamily.</text>
</comment>
<accession>A0A2Z7CTH3</accession>
<dbReference type="InterPro" id="IPR044600">
    <property type="entry name" value="ATL1/ATL16-like"/>
</dbReference>
<dbReference type="GO" id="GO:0016020">
    <property type="term" value="C:membrane"/>
    <property type="evidence" value="ECO:0007669"/>
    <property type="project" value="UniProtKB-SubCell"/>
</dbReference>
<dbReference type="EMBL" id="KQ992550">
    <property type="protein sequence ID" value="KZV50103.1"/>
    <property type="molecule type" value="Genomic_DNA"/>
</dbReference>
<dbReference type="Proteomes" id="UP000250235">
    <property type="component" value="Unassembled WGS sequence"/>
</dbReference>
<dbReference type="PANTHER" id="PTHR46913:SF19">
    <property type="entry name" value="RING-TYPE E3 UBIQUITIN TRANSFERASE"/>
    <property type="match status" value="1"/>
</dbReference>
<evidence type="ECO:0000256" key="12">
    <source>
        <dbReference type="ARBA" id="ARBA00023136"/>
    </source>
</evidence>
<dbReference type="SUPFAM" id="SSF57850">
    <property type="entry name" value="RING/U-box"/>
    <property type="match status" value="1"/>
</dbReference>
<evidence type="ECO:0000313" key="18">
    <source>
        <dbReference type="EMBL" id="KZV50103.1"/>
    </source>
</evidence>
<evidence type="ECO:0000256" key="16">
    <source>
        <dbReference type="SAM" id="Phobius"/>
    </source>
</evidence>
<keyword evidence="8 14" id="KW-0863">Zinc-finger</keyword>
<comment type="catalytic activity">
    <reaction evidence="1">
        <text>S-ubiquitinyl-[E2 ubiquitin-conjugating enzyme]-L-cysteine + [acceptor protein]-L-lysine = [E2 ubiquitin-conjugating enzyme]-L-cysteine + N(6)-ubiquitinyl-[acceptor protein]-L-lysine.</text>
        <dbReference type="EC" id="2.3.2.27"/>
    </reaction>
</comment>
<protein>
    <recommendedName>
        <fullName evidence="4">RING-type E3 ubiquitin transferase</fullName>
        <ecNumber evidence="4">2.3.2.27</ecNumber>
    </recommendedName>
</protein>
<evidence type="ECO:0000256" key="15">
    <source>
        <dbReference type="SAM" id="MobiDB-lite"/>
    </source>
</evidence>
<evidence type="ECO:0000259" key="17">
    <source>
        <dbReference type="PROSITE" id="PS50089"/>
    </source>
</evidence>
<keyword evidence="7" id="KW-0479">Metal-binding</keyword>
<evidence type="ECO:0000256" key="9">
    <source>
        <dbReference type="ARBA" id="ARBA00022786"/>
    </source>
</evidence>
<gene>
    <name evidence="18" type="ORF">F511_26832</name>
</gene>
<evidence type="ECO:0000256" key="14">
    <source>
        <dbReference type="PROSITE-ProRule" id="PRU00175"/>
    </source>
</evidence>
<keyword evidence="10" id="KW-0862">Zinc</keyword>
<dbReference type="FunFam" id="3.30.40.10:FF:000187">
    <property type="entry name" value="E3 ubiquitin-protein ligase ATL6"/>
    <property type="match status" value="1"/>
</dbReference>
<name>A0A2Z7CTH3_9LAMI</name>
<feature type="region of interest" description="Disordered" evidence="15">
    <location>
        <begin position="207"/>
        <end position="242"/>
    </location>
</feature>
<keyword evidence="5" id="KW-0808">Transferase</keyword>
<keyword evidence="9" id="KW-0833">Ubl conjugation pathway</keyword>
<dbReference type="AlphaFoldDB" id="A0A2Z7CTH3"/>
<keyword evidence="12 16" id="KW-0472">Membrane</keyword>
<dbReference type="PROSITE" id="PS50089">
    <property type="entry name" value="ZF_RING_2"/>
    <property type="match status" value="1"/>
</dbReference>
<proteinExistence type="inferred from homology"/>
<evidence type="ECO:0000256" key="10">
    <source>
        <dbReference type="ARBA" id="ARBA00022833"/>
    </source>
</evidence>
<dbReference type="Gene3D" id="3.30.40.10">
    <property type="entry name" value="Zinc/RING finger domain, C3HC4 (zinc finger)"/>
    <property type="match status" value="1"/>
</dbReference>
<dbReference type="CDD" id="cd16461">
    <property type="entry name" value="RING-H2_EL5-like"/>
    <property type="match status" value="1"/>
</dbReference>
<dbReference type="PANTHER" id="PTHR46913">
    <property type="entry name" value="RING-H2 FINGER PROTEIN ATL16"/>
    <property type="match status" value="1"/>
</dbReference>
<evidence type="ECO:0000256" key="1">
    <source>
        <dbReference type="ARBA" id="ARBA00000900"/>
    </source>
</evidence>